<dbReference type="EMBL" id="BAAAPW010000002">
    <property type="protein sequence ID" value="GAA2030603.1"/>
    <property type="molecule type" value="Genomic_DNA"/>
</dbReference>
<dbReference type="SUPFAM" id="SSF54637">
    <property type="entry name" value="Thioesterase/thiol ester dehydrase-isomerase"/>
    <property type="match status" value="1"/>
</dbReference>
<organism evidence="1 2">
    <name type="scientific">Agromyces tropicus</name>
    <dbReference type="NCBI Taxonomy" id="555371"/>
    <lineage>
        <taxon>Bacteria</taxon>
        <taxon>Bacillati</taxon>
        <taxon>Actinomycetota</taxon>
        <taxon>Actinomycetes</taxon>
        <taxon>Micrococcales</taxon>
        <taxon>Microbacteriaceae</taxon>
        <taxon>Agromyces</taxon>
    </lineage>
</organism>
<dbReference type="Gene3D" id="3.10.129.10">
    <property type="entry name" value="Hotdog Thioesterase"/>
    <property type="match status" value="1"/>
</dbReference>
<dbReference type="Proteomes" id="UP001501196">
    <property type="component" value="Unassembled WGS sequence"/>
</dbReference>
<name>A0ABN2U773_9MICO</name>
<dbReference type="CDD" id="cd00586">
    <property type="entry name" value="4HBT"/>
    <property type="match status" value="1"/>
</dbReference>
<keyword evidence="2" id="KW-1185">Reference proteome</keyword>
<evidence type="ECO:0000313" key="2">
    <source>
        <dbReference type="Proteomes" id="UP001501196"/>
    </source>
</evidence>
<reference evidence="1 2" key="1">
    <citation type="journal article" date="2019" name="Int. J. Syst. Evol. Microbiol.">
        <title>The Global Catalogue of Microorganisms (GCM) 10K type strain sequencing project: providing services to taxonomists for standard genome sequencing and annotation.</title>
        <authorList>
            <consortium name="The Broad Institute Genomics Platform"/>
            <consortium name="The Broad Institute Genome Sequencing Center for Infectious Disease"/>
            <person name="Wu L."/>
            <person name="Ma J."/>
        </authorList>
    </citation>
    <scope>NUCLEOTIDE SEQUENCE [LARGE SCALE GENOMIC DNA]</scope>
    <source>
        <strain evidence="1 2">JCM 15672</strain>
    </source>
</reference>
<evidence type="ECO:0000313" key="1">
    <source>
        <dbReference type="EMBL" id="GAA2030603.1"/>
    </source>
</evidence>
<dbReference type="PANTHER" id="PTHR12475:SF4">
    <property type="entry name" value="PROTEIN THEM6"/>
    <property type="match status" value="1"/>
</dbReference>
<protein>
    <submittedName>
        <fullName evidence="1">Thioesterase family protein</fullName>
    </submittedName>
</protein>
<dbReference type="RefSeq" id="WP_344370622.1">
    <property type="nucleotide sequence ID" value="NZ_BAAAPW010000002.1"/>
</dbReference>
<comment type="caution">
    <text evidence="1">The sequence shown here is derived from an EMBL/GenBank/DDBJ whole genome shotgun (WGS) entry which is preliminary data.</text>
</comment>
<dbReference type="InterPro" id="IPR029069">
    <property type="entry name" value="HotDog_dom_sf"/>
</dbReference>
<accession>A0ABN2U773</accession>
<gene>
    <name evidence="1" type="ORF">GCM10009819_12930</name>
</gene>
<dbReference type="InterPro" id="IPR051490">
    <property type="entry name" value="THEM6_lcsJ_thioesterase"/>
</dbReference>
<dbReference type="Pfam" id="PF13279">
    <property type="entry name" value="4HBT_2"/>
    <property type="match status" value="1"/>
</dbReference>
<dbReference type="PANTHER" id="PTHR12475">
    <property type="match status" value="1"/>
</dbReference>
<sequence length="188" mass="21152">MHLVFRTLLRVLVVARRGRTLGLADLGRARFVTLPTDLDVNRHMNNGVYFSIMDLARMDLFVRTGLFDLMRAKHWLPVAVSETIAFRKPLSLWQRFTVETRLLGHDGRLMLFEQRFTRPGPGGGPEIYARAFVRKLFVRNSGGSVPVAEVLDELGAPPVPDVAPEWLAAWADDVALPPSRAEAPSVWH</sequence>
<proteinExistence type="predicted"/>